<accession>A0A9X3F899</accession>
<dbReference type="GO" id="GO:0090313">
    <property type="term" value="P:regulation of protein targeting to membrane"/>
    <property type="evidence" value="ECO:0007669"/>
    <property type="project" value="TreeGrafter"/>
</dbReference>
<proteinExistence type="predicted"/>
<organism evidence="2 3">
    <name type="scientific">Draconibacterium aestuarii</name>
    <dbReference type="NCBI Taxonomy" id="2998507"/>
    <lineage>
        <taxon>Bacteria</taxon>
        <taxon>Pseudomonadati</taxon>
        <taxon>Bacteroidota</taxon>
        <taxon>Bacteroidia</taxon>
        <taxon>Marinilabiliales</taxon>
        <taxon>Prolixibacteraceae</taxon>
        <taxon>Draconibacterium</taxon>
    </lineage>
</organism>
<gene>
    <name evidence="2" type="ORF">OU798_18715</name>
</gene>
<dbReference type="EMBL" id="JAPOHD010000055">
    <property type="protein sequence ID" value="MCY1722389.1"/>
    <property type="molecule type" value="Genomic_DNA"/>
</dbReference>
<feature type="domain" description="AsmA" evidence="1">
    <location>
        <begin position="2"/>
        <end position="200"/>
    </location>
</feature>
<name>A0A9X3F899_9BACT</name>
<evidence type="ECO:0000313" key="2">
    <source>
        <dbReference type="EMBL" id="MCY1722389.1"/>
    </source>
</evidence>
<reference evidence="2" key="1">
    <citation type="submission" date="2022-11" db="EMBL/GenBank/DDBJ databases">
        <title>Marilongibacter aestuarii gen. nov., sp. nov., isolated from tidal flat sediment.</title>
        <authorList>
            <person name="Jiayan W."/>
        </authorList>
    </citation>
    <scope>NUCLEOTIDE SEQUENCE</scope>
    <source>
        <strain evidence="2">Z1-6</strain>
    </source>
</reference>
<dbReference type="Pfam" id="PF05170">
    <property type="entry name" value="AsmA"/>
    <property type="match status" value="1"/>
</dbReference>
<dbReference type="PANTHER" id="PTHR30441:SF8">
    <property type="entry name" value="DUF748 DOMAIN-CONTAINING PROTEIN"/>
    <property type="match status" value="1"/>
</dbReference>
<comment type="caution">
    <text evidence="2">The sequence shown here is derived from an EMBL/GenBank/DDBJ whole genome shotgun (WGS) entry which is preliminary data.</text>
</comment>
<sequence>MKKIIVIILVILVILIGALLAIPIFFKQNLIDVAKNTMNQQLNAEVEFADLKISLFRNFPQATVEFKDVLIKGKGEFKSDTLLNVALVRTKMDLSSLFKKSEMSIEEIILEKPIVNLLVAESGNVNWDVAPAEEPKPAAVKSSGSETDEFQLQLEKIEIKNARLKYNDKEAQMKMEFSDVNFDVSGSMYGNSTQLKTDGSVEDFSLTYGNVNYISKTRLGVHTMLNVDFDQLKFTITENELLINRLPLELSGSIEMPGDTIGIDLQLKTKESDFENFLALVPPVYESYLKDIVTTGSASISGGVSGFYFGDNYPVIDLKMLVADGNFQYADLPEKIKNITADVSVTKPQGDFDLTQIKVNEAHAEIRNNPVDLTLKVLNPVSDPYFDGVFIGKINLSHLKDALPIDSVDISGVIDANLFAKGNYSDVEAEAYDKIKSDGIVLLDNFIYESPDLTQKIIVPKGQLDFSPESINLRAFNMNIGRSDFRLTGKVSNYLNYFLKDGVLKGNLQLNSQMVNLNELLRLQVEKDEEIAASSAAQNTATEGETVEEAVLAFDVPDHVDITFNSDIKMAVFDRLPITNIKGSIRAVNKKLLLDNMNMNMLDGELKMNGSYQNTPNNQPLFDLGFDISSFDIPLMYQTLSGVRSIMPVASNSTGQLSSTLGMKGRLSPQFKLIPSTANGTGMLNTKNLELKDSPIFNQLGGILKKEKLRNVKVDDFKANFTVQDGNLVLKPFTTRVIGQETQITGSLSAESLLDMRFDFNVERELFGSDIQKILSVIPGNQNISMLPAGVLIKGPVGGPKVSMDLSATQKAVTEATKDDLKKTIDKLGQGLKKLFN</sequence>
<dbReference type="PANTHER" id="PTHR30441">
    <property type="entry name" value="DUF748 DOMAIN-CONTAINING PROTEIN"/>
    <property type="match status" value="1"/>
</dbReference>
<dbReference type="InterPro" id="IPR007844">
    <property type="entry name" value="AsmA"/>
</dbReference>
<dbReference type="AlphaFoldDB" id="A0A9X3F899"/>
<evidence type="ECO:0000313" key="3">
    <source>
        <dbReference type="Proteomes" id="UP001145087"/>
    </source>
</evidence>
<evidence type="ECO:0000259" key="1">
    <source>
        <dbReference type="Pfam" id="PF05170"/>
    </source>
</evidence>
<dbReference type="InterPro" id="IPR052894">
    <property type="entry name" value="AsmA-related"/>
</dbReference>
<dbReference type="RefSeq" id="WP_343334715.1">
    <property type="nucleotide sequence ID" value="NZ_JAPOHD010000055.1"/>
</dbReference>
<protein>
    <submittedName>
        <fullName evidence="2">AsmA family protein</fullName>
    </submittedName>
</protein>
<dbReference type="GO" id="GO:0005886">
    <property type="term" value="C:plasma membrane"/>
    <property type="evidence" value="ECO:0007669"/>
    <property type="project" value="TreeGrafter"/>
</dbReference>
<keyword evidence="3" id="KW-1185">Reference proteome</keyword>
<dbReference type="Proteomes" id="UP001145087">
    <property type="component" value="Unassembled WGS sequence"/>
</dbReference>